<dbReference type="AlphaFoldDB" id="F4KRA4"/>
<gene>
    <name evidence="4" type="ordered locus">Halhy_6475</name>
</gene>
<evidence type="ECO:0000313" key="5">
    <source>
        <dbReference type="Proteomes" id="UP000008461"/>
    </source>
</evidence>
<dbReference type="InterPro" id="IPR008978">
    <property type="entry name" value="HSP20-like_chaperone"/>
</dbReference>
<reference evidence="4 5" key="1">
    <citation type="journal article" date="2011" name="Stand. Genomic Sci.">
        <title>Complete genome sequence of Haliscomenobacter hydrossis type strain (O).</title>
        <authorList>
            <consortium name="US DOE Joint Genome Institute (JGI-PGF)"/>
            <person name="Daligault H."/>
            <person name="Lapidus A."/>
            <person name="Zeytun A."/>
            <person name="Nolan M."/>
            <person name="Lucas S."/>
            <person name="Del Rio T.G."/>
            <person name="Tice H."/>
            <person name="Cheng J.F."/>
            <person name="Tapia R."/>
            <person name="Han C."/>
            <person name="Goodwin L."/>
            <person name="Pitluck S."/>
            <person name="Liolios K."/>
            <person name="Pagani I."/>
            <person name="Ivanova N."/>
            <person name="Huntemann M."/>
            <person name="Mavromatis K."/>
            <person name="Mikhailova N."/>
            <person name="Pati A."/>
            <person name="Chen A."/>
            <person name="Palaniappan K."/>
            <person name="Land M."/>
            <person name="Hauser L."/>
            <person name="Brambilla E.M."/>
            <person name="Rohde M."/>
            <person name="Verbarg S."/>
            <person name="Goker M."/>
            <person name="Bristow J."/>
            <person name="Eisen J.A."/>
            <person name="Markowitz V."/>
            <person name="Hugenholtz P."/>
            <person name="Kyrpides N.C."/>
            <person name="Klenk H.P."/>
            <person name="Woyke T."/>
        </authorList>
    </citation>
    <scope>NUCLEOTIDE SEQUENCE [LARGE SCALE GENOMIC DNA]</scope>
    <source>
        <strain evidence="5">ATCC 27775 / DSM 1100 / LMG 10767 / O</strain>
    </source>
</reference>
<sequence>MILQHFKEEKLYFDDELVKNAWELGKKLNPLPLSPMPALNITEHTKAFVIELVAPGLSHEDLNIHLVDNMLVLRYEGNSNAFESVLTQRQWRQEFRMRPFMRQIPVHAEMVQVDQINISSENGIISIRLPKMPELSGKVTSIMPFSTN</sequence>
<dbReference type="Gene3D" id="2.60.40.790">
    <property type="match status" value="1"/>
</dbReference>
<evidence type="ECO:0000259" key="3">
    <source>
        <dbReference type="PROSITE" id="PS01031"/>
    </source>
</evidence>
<name>F4KRA4_HALH1</name>
<evidence type="ECO:0000256" key="2">
    <source>
        <dbReference type="RuleBase" id="RU003616"/>
    </source>
</evidence>
<evidence type="ECO:0000313" key="4">
    <source>
        <dbReference type="EMBL" id="AEE54291.1"/>
    </source>
</evidence>
<dbReference type="Pfam" id="PF00011">
    <property type="entry name" value="HSP20"/>
    <property type="match status" value="1"/>
</dbReference>
<accession>F4KRA4</accession>
<dbReference type="EMBL" id="CP002691">
    <property type="protein sequence ID" value="AEE54291.1"/>
    <property type="molecule type" value="Genomic_DNA"/>
</dbReference>
<feature type="domain" description="SHSP" evidence="3">
    <location>
        <begin position="30"/>
        <end position="148"/>
    </location>
</feature>
<comment type="similarity">
    <text evidence="1 2">Belongs to the small heat shock protein (HSP20) family.</text>
</comment>
<dbReference type="HOGENOM" id="CLU_1756277_0_0_10"/>
<keyword evidence="5" id="KW-1185">Reference proteome</keyword>
<reference key="2">
    <citation type="submission" date="2011-04" db="EMBL/GenBank/DDBJ databases">
        <title>Complete sequence of chromosome of Haliscomenobacter hydrossis DSM 1100.</title>
        <authorList>
            <consortium name="US DOE Joint Genome Institute (JGI-PGF)"/>
            <person name="Lucas S."/>
            <person name="Han J."/>
            <person name="Lapidus A."/>
            <person name="Bruce D."/>
            <person name="Goodwin L."/>
            <person name="Pitluck S."/>
            <person name="Peters L."/>
            <person name="Kyrpides N."/>
            <person name="Mavromatis K."/>
            <person name="Ivanova N."/>
            <person name="Ovchinnikova G."/>
            <person name="Pagani I."/>
            <person name="Daligault H."/>
            <person name="Detter J.C."/>
            <person name="Han C."/>
            <person name="Land M."/>
            <person name="Hauser L."/>
            <person name="Markowitz V."/>
            <person name="Cheng J.-F."/>
            <person name="Hugenholtz P."/>
            <person name="Woyke T."/>
            <person name="Wu D."/>
            <person name="Verbarg S."/>
            <person name="Frueling A."/>
            <person name="Brambilla E."/>
            <person name="Klenk H.-P."/>
            <person name="Eisen J.A."/>
        </authorList>
    </citation>
    <scope>NUCLEOTIDE SEQUENCE</scope>
    <source>
        <strain>DSM 1100</strain>
    </source>
</reference>
<dbReference type="InterPro" id="IPR002068">
    <property type="entry name" value="A-crystallin/Hsp20_dom"/>
</dbReference>
<dbReference type="PROSITE" id="PS01031">
    <property type="entry name" value="SHSP"/>
    <property type="match status" value="1"/>
</dbReference>
<dbReference type="eggNOG" id="COG0071">
    <property type="taxonomic scope" value="Bacteria"/>
</dbReference>
<dbReference type="KEGG" id="hhy:Halhy_6475"/>
<dbReference type="RefSeq" id="WP_013768808.1">
    <property type="nucleotide sequence ID" value="NC_015510.1"/>
</dbReference>
<protein>
    <submittedName>
        <fullName evidence="4">Heat shock protein Hsp20</fullName>
    </submittedName>
</protein>
<dbReference type="SUPFAM" id="SSF49764">
    <property type="entry name" value="HSP20-like chaperones"/>
    <property type="match status" value="1"/>
</dbReference>
<dbReference type="STRING" id="760192.Halhy_6475"/>
<dbReference type="CDD" id="cd06464">
    <property type="entry name" value="ACD_sHsps-like"/>
    <property type="match status" value="1"/>
</dbReference>
<dbReference type="Proteomes" id="UP000008461">
    <property type="component" value="Chromosome"/>
</dbReference>
<proteinExistence type="inferred from homology"/>
<evidence type="ECO:0000256" key="1">
    <source>
        <dbReference type="PROSITE-ProRule" id="PRU00285"/>
    </source>
</evidence>
<organism evidence="4 5">
    <name type="scientific">Haliscomenobacter hydrossis (strain ATCC 27775 / DSM 1100 / LMG 10767 / O)</name>
    <dbReference type="NCBI Taxonomy" id="760192"/>
    <lineage>
        <taxon>Bacteria</taxon>
        <taxon>Pseudomonadati</taxon>
        <taxon>Bacteroidota</taxon>
        <taxon>Saprospiria</taxon>
        <taxon>Saprospirales</taxon>
        <taxon>Haliscomenobacteraceae</taxon>
        <taxon>Haliscomenobacter</taxon>
    </lineage>
</organism>
<keyword evidence="4" id="KW-0346">Stress response</keyword>